<dbReference type="Pfam" id="PF07576">
    <property type="entry name" value="BRAP2"/>
    <property type="match status" value="1"/>
</dbReference>
<dbReference type="KEGG" id="foc:113212923"/>
<keyword evidence="8" id="KW-0175">Coiled coil</keyword>
<dbReference type="AlphaFoldDB" id="A0A6J1T2U0"/>
<keyword evidence="6" id="KW-0862">Zinc</keyword>
<feature type="compositionally biased region" description="Basic and acidic residues" evidence="9">
    <location>
        <begin position="118"/>
        <end position="139"/>
    </location>
</feature>
<gene>
    <name evidence="13" type="primary">LOC113212923</name>
</gene>
<dbReference type="GO" id="GO:0007265">
    <property type="term" value="P:Ras protein signal transduction"/>
    <property type="evidence" value="ECO:0007669"/>
    <property type="project" value="TreeGrafter"/>
</dbReference>
<evidence type="ECO:0000256" key="6">
    <source>
        <dbReference type="ARBA" id="ARBA00022833"/>
    </source>
</evidence>
<evidence type="ECO:0000256" key="2">
    <source>
        <dbReference type="ARBA" id="ARBA00022490"/>
    </source>
</evidence>
<dbReference type="FunFam" id="3.30.40.10:FF:000206">
    <property type="entry name" value="BRCA1-associated protein isoform X1"/>
    <property type="match status" value="1"/>
</dbReference>
<evidence type="ECO:0000256" key="4">
    <source>
        <dbReference type="ARBA" id="ARBA00022723"/>
    </source>
</evidence>
<feature type="compositionally biased region" description="Polar residues" evidence="9">
    <location>
        <begin position="101"/>
        <end position="112"/>
    </location>
</feature>
<evidence type="ECO:0000313" key="12">
    <source>
        <dbReference type="Proteomes" id="UP000504606"/>
    </source>
</evidence>
<dbReference type="SMART" id="SM00184">
    <property type="entry name" value="RING"/>
    <property type="match status" value="1"/>
</dbReference>
<dbReference type="PANTHER" id="PTHR24007">
    <property type="entry name" value="BRCA1-ASSOCIATED PROTEIN"/>
    <property type="match status" value="1"/>
</dbReference>
<dbReference type="Pfam" id="PF13639">
    <property type="entry name" value="zf-RING_2"/>
    <property type="match status" value="1"/>
</dbReference>
<evidence type="ECO:0000256" key="9">
    <source>
        <dbReference type="SAM" id="MobiDB-lite"/>
    </source>
</evidence>
<evidence type="ECO:0000259" key="10">
    <source>
        <dbReference type="PROSITE" id="PS50089"/>
    </source>
</evidence>
<dbReference type="RefSeq" id="XP_026287588.1">
    <property type="nucleotide sequence ID" value="XM_026431803.2"/>
</dbReference>
<feature type="domain" description="UBP-type" evidence="11">
    <location>
        <begin position="318"/>
        <end position="410"/>
    </location>
</feature>
<dbReference type="GO" id="GO:0016567">
    <property type="term" value="P:protein ubiquitination"/>
    <property type="evidence" value="ECO:0007669"/>
    <property type="project" value="TreeGrafter"/>
</dbReference>
<evidence type="ECO:0000256" key="3">
    <source>
        <dbReference type="ARBA" id="ARBA00022553"/>
    </source>
</evidence>
<keyword evidence="2" id="KW-0963">Cytoplasm</keyword>
<proteinExistence type="predicted"/>
<dbReference type="GO" id="GO:0061630">
    <property type="term" value="F:ubiquitin protein ligase activity"/>
    <property type="evidence" value="ECO:0007669"/>
    <property type="project" value="TreeGrafter"/>
</dbReference>
<dbReference type="GO" id="GO:0008139">
    <property type="term" value="F:nuclear localization sequence binding"/>
    <property type="evidence" value="ECO:0007669"/>
    <property type="project" value="UniProtKB-ARBA"/>
</dbReference>
<dbReference type="InterPro" id="IPR034932">
    <property type="entry name" value="BRAP2_RRM"/>
</dbReference>
<dbReference type="Gene3D" id="3.30.40.10">
    <property type="entry name" value="Zinc/RING finger domain, C3HC4 (zinc finger)"/>
    <property type="match status" value="2"/>
</dbReference>
<feature type="domain" description="RING-type" evidence="10">
    <location>
        <begin position="281"/>
        <end position="321"/>
    </location>
</feature>
<dbReference type="InterPro" id="IPR001607">
    <property type="entry name" value="Znf_UBP"/>
</dbReference>
<dbReference type="PANTHER" id="PTHR24007:SF7">
    <property type="entry name" value="BRCA1-ASSOCIATED PROTEIN"/>
    <property type="match status" value="1"/>
</dbReference>
<comment type="subcellular location">
    <subcellularLocation>
        <location evidence="1">Cytoplasm</location>
    </subcellularLocation>
</comment>
<dbReference type="Pfam" id="PF02148">
    <property type="entry name" value="zf-UBP"/>
    <property type="match status" value="1"/>
</dbReference>
<dbReference type="InterPro" id="IPR013083">
    <property type="entry name" value="Znf_RING/FYVE/PHD"/>
</dbReference>
<keyword evidence="5 7" id="KW-0863">Zinc-finger</keyword>
<evidence type="ECO:0000259" key="11">
    <source>
        <dbReference type="PROSITE" id="PS50271"/>
    </source>
</evidence>
<dbReference type="SUPFAM" id="SSF57850">
    <property type="entry name" value="RING/U-box"/>
    <property type="match status" value="1"/>
</dbReference>
<dbReference type="InterPro" id="IPR001841">
    <property type="entry name" value="Znf_RING"/>
</dbReference>
<organism evidence="12 13">
    <name type="scientific">Frankliniella occidentalis</name>
    <name type="common">Western flower thrips</name>
    <name type="synonym">Euthrips occidentalis</name>
    <dbReference type="NCBI Taxonomy" id="133901"/>
    <lineage>
        <taxon>Eukaryota</taxon>
        <taxon>Metazoa</taxon>
        <taxon>Ecdysozoa</taxon>
        <taxon>Arthropoda</taxon>
        <taxon>Hexapoda</taxon>
        <taxon>Insecta</taxon>
        <taxon>Pterygota</taxon>
        <taxon>Neoptera</taxon>
        <taxon>Paraneoptera</taxon>
        <taxon>Thysanoptera</taxon>
        <taxon>Terebrantia</taxon>
        <taxon>Thripoidea</taxon>
        <taxon>Thripidae</taxon>
        <taxon>Frankliniella</taxon>
    </lineage>
</organism>
<sequence>MSIAVSLCVIHIELGDETNLSTKGALGAMAAKNIELNARRGRREMRDITVETYSRTGVKPTPVLPKSSAWETGQTAITLFPSAPANDDTPSFPLAKPNDSIGKQSLASQSSVSEDDIPPSRRSVDLDEADPMLRGERDRERDPSLINFVSGNPFVEVTKGILHLYKEDSLTDMESASQLSQTVCLLAVPATMTCHDLLTFTAACHAGIQHVRVLRDGTPNQYMVLITFRTQQAAAEFYKSYNGVPYNTLEPDVCCHLVFVSKVELVREDVPPPHHTELPTCPVCLERMDESVDGILTILCNHAFHTSCLAKWGDTSCPVCRYVQTPELVADNRCLECHSAEQLWICLICGHVGCGRYVKGHAYDHYDETKHCYSMQLGSNRVWDYVGDNFVHRLLQNKGDGKLVEGSAPGKQDVSDEKLDSVQLEFTYMLTSQLDSQRMYFEEQLVRLDQQTSAERTELKEEVQQLREENKVLQSKVSSLTKEKQMVEKKLQQFSERLGSTQKELQEEKQLSGALTQNQGGWQKKFTALESQFHQYQTEKDKEISELKEQLRDVMFFLEAQKQISESADRDEIAGGRVTIGEGPQTSTSKSSRRGKKQR</sequence>
<reference evidence="13" key="1">
    <citation type="submission" date="2025-08" db="UniProtKB">
        <authorList>
            <consortium name="RefSeq"/>
        </authorList>
    </citation>
    <scope>IDENTIFICATION</scope>
    <source>
        <tissue evidence="13">Whole organism</tissue>
    </source>
</reference>
<feature type="region of interest" description="Disordered" evidence="9">
    <location>
        <begin position="81"/>
        <end position="139"/>
    </location>
</feature>
<dbReference type="OrthoDB" id="273556at2759"/>
<dbReference type="GO" id="GO:0005737">
    <property type="term" value="C:cytoplasm"/>
    <property type="evidence" value="ECO:0007669"/>
    <property type="project" value="UniProtKB-SubCell"/>
</dbReference>
<dbReference type="GO" id="GO:0008270">
    <property type="term" value="F:zinc ion binding"/>
    <property type="evidence" value="ECO:0007669"/>
    <property type="project" value="UniProtKB-KW"/>
</dbReference>
<feature type="coiled-coil region" evidence="8">
    <location>
        <begin position="449"/>
        <end position="511"/>
    </location>
</feature>
<keyword evidence="3" id="KW-0597">Phosphoprotein</keyword>
<accession>A0A6J1T2U0</accession>
<evidence type="ECO:0000256" key="5">
    <source>
        <dbReference type="ARBA" id="ARBA00022771"/>
    </source>
</evidence>
<protein>
    <submittedName>
        <fullName evidence="13">BRCA1-associated protein</fullName>
    </submittedName>
</protein>
<dbReference type="Proteomes" id="UP000504606">
    <property type="component" value="Unplaced"/>
</dbReference>
<dbReference type="CDD" id="cd12718">
    <property type="entry name" value="RRM_BRAP2"/>
    <property type="match status" value="1"/>
</dbReference>
<feature type="region of interest" description="Disordered" evidence="9">
    <location>
        <begin position="566"/>
        <end position="599"/>
    </location>
</feature>
<dbReference type="GeneID" id="113212923"/>
<dbReference type="PROSITE" id="PS50271">
    <property type="entry name" value="ZF_UBP"/>
    <property type="match status" value="1"/>
</dbReference>
<dbReference type="InterPro" id="IPR047243">
    <property type="entry name" value="RING-H2_BRAP2"/>
</dbReference>
<dbReference type="PROSITE" id="PS50089">
    <property type="entry name" value="ZF_RING_2"/>
    <property type="match status" value="1"/>
</dbReference>
<evidence type="ECO:0000256" key="7">
    <source>
        <dbReference type="PROSITE-ProRule" id="PRU00502"/>
    </source>
</evidence>
<keyword evidence="4" id="KW-0479">Metal-binding</keyword>
<keyword evidence="12" id="KW-1185">Reference proteome</keyword>
<dbReference type="InterPro" id="IPR011422">
    <property type="entry name" value="BRAP2/ETP1_RRM"/>
</dbReference>
<name>A0A6J1T2U0_FRAOC</name>
<dbReference type="SMART" id="SM00290">
    <property type="entry name" value="ZnF_UBP"/>
    <property type="match status" value="1"/>
</dbReference>
<dbReference type="CDD" id="cd16457">
    <property type="entry name" value="RING-H2_BRAP2"/>
    <property type="match status" value="1"/>
</dbReference>
<evidence type="ECO:0000256" key="1">
    <source>
        <dbReference type="ARBA" id="ARBA00004496"/>
    </source>
</evidence>
<evidence type="ECO:0000313" key="13">
    <source>
        <dbReference type="RefSeq" id="XP_026287588.1"/>
    </source>
</evidence>
<evidence type="ECO:0000256" key="8">
    <source>
        <dbReference type="SAM" id="Coils"/>
    </source>
</evidence>